<dbReference type="EMBL" id="FXSZ01000001">
    <property type="protein sequence ID" value="SMO33668.1"/>
    <property type="molecule type" value="Genomic_DNA"/>
</dbReference>
<name>A0A521AFY2_9SPHI</name>
<organism evidence="1 2">
    <name type="scientific">Solitalea koreensis</name>
    <dbReference type="NCBI Taxonomy" id="543615"/>
    <lineage>
        <taxon>Bacteria</taxon>
        <taxon>Pseudomonadati</taxon>
        <taxon>Bacteroidota</taxon>
        <taxon>Sphingobacteriia</taxon>
        <taxon>Sphingobacteriales</taxon>
        <taxon>Sphingobacteriaceae</taxon>
        <taxon>Solitalea</taxon>
    </lineage>
</organism>
<sequence length="97" mass="11221">MNEDDLMQFNSEVLSRWKAAGYKKIIMTQFPSDDPINDLGEESLYYLYPSKEDFDATLDHAATIPFEQRKAVFVIDAKEVEEMANGIAFDIFYIKEP</sequence>
<keyword evidence="2" id="KW-1185">Reference proteome</keyword>
<proteinExistence type="predicted"/>
<accession>A0A521AFY2</accession>
<gene>
    <name evidence="1" type="ORF">SAMN06265350_101126</name>
</gene>
<evidence type="ECO:0000313" key="2">
    <source>
        <dbReference type="Proteomes" id="UP000315971"/>
    </source>
</evidence>
<evidence type="ECO:0000313" key="1">
    <source>
        <dbReference type="EMBL" id="SMO33668.1"/>
    </source>
</evidence>
<dbReference type="AlphaFoldDB" id="A0A521AFY2"/>
<reference evidence="1 2" key="1">
    <citation type="submission" date="2017-05" db="EMBL/GenBank/DDBJ databases">
        <authorList>
            <person name="Varghese N."/>
            <person name="Submissions S."/>
        </authorList>
    </citation>
    <scope>NUCLEOTIDE SEQUENCE [LARGE SCALE GENOMIC DNA]</scope>
    <source>
        <strain evidence="1 2">DSM 21342</strain>
    </source>
</reference>
<dbReference type="Proteomes" id="UP000315971">
    <property type="component" value="Unassembled WGS sequence"/>
</dbReference>
<protein>
    <submittedName>
        <fullName evidence="1">Uncharacterized protein</fullName>
    </submittedName>
</protein>